<feature type="transmembrane region" description="Helical" evidence="1">
    <location>
        <begin position="27"/>
        <end position="46"/>
    </location>
</feature>
<proteinExistence type="predicted"/>
<keyword evidence="1" id="KW-1133">Transmembrane helix</keyword>
<evidence type="ECO:0000256" key="1">
    <source>
        <dbReference type="SAM" id="Phobius"/>
    </source>
</evidence>
<sequence>MTSGFLYVDSQRGLAILKRKHVHSGNYLTFAIVYGWVGSLVWIPLLKHLKDLPKWDGDARTASIQSKKSKGETSRIRDLPMVERERGVPFKILPWYKFRTSEAFDYMVLSRSPDFT</sequence>
<dbReference type="EMBL" id="BARU01005689">
    <property type="protein sequence ID" value="GAH40009.1"/>
    <property type="molecule type" value="Genomic_DNA"/>
</dbReference>
<evidence type="ECO:0000313" key="2">
    <source>
        <dbReference type="EMBL" id="GAH40009.1"/>
    </source>
</evidence>
<feature type="non-terminal residue" evidence="2">
    <location>
        <position position="116"/>
    </location>
</feature>
<dbReference type="AlphaFoldDB" id="X1GEJ9"/>
<keyword evidence="1" id="KW-0472">Membrane</keyword>
<name>X1GEJ9_9ZZZZ</name>
<organism evidence="2">
    <name type="scientific">marine sediment metagenome</name>
    <dbReference type="NCBI Taxonomy" id="412755"/>
    <lineage>
        <taxon>unclassified sequences</taxon>
        <taxon>metagenomes</taxon>
        <taxon>ecological metagenomes</taxon>
    </lineage>
</organism>
<accession>X1GEJ9</accession>
<keyword evidence="1" id="KW-0812">Transmembrane</keyword>
<protein>
    <submittedName>
        <fullName evidence="2">Uncharacterized protein</fullName>
    </submittedName>
</protein>
<comment type="caution">
    <text evidence="2">The sequence shown here is derived from an EMBL/GenBank/DDBJ whole genome shotgun (WGS) entry which is preliminary data.</text>
</comment>
<gene>
    <name evidence="2" type="ORF">S03H2_11132</name>
</gene>
<reference evidence="2" key="1">
    <citation type="journal article" date="2014" name="Front. Microbiol.">
        <title>High frequency of phylogenetically diverse reductive dehalogenase-homologous genes in deep subseafloor sedimentary metagenomes.</title>
        <authorList>
            <person name="Kawai M."/>
            <person name="Futagami T."/>
            <person name="Toyoda A."/>
            <person name="Takaki Y."/>
            <person name="Nishi S."/>
            <person name="Hori S."/>
            <person name="Arai W."/>
            <person name="Tsubouchi T."/>
            <person name="Morono Y."/>
            <person name="Uchiyama I."/>
            <person name="Ito T."/>
            <person name="Fujiyama A."/>
            <person name="Inagaki F."/>
            <person name="Takami H."/>
        </authorList>
    </citation>
    <scope>NUCLEOTIDE SEQUENCE</scope>
    <source>
        <strain evidence="2">Expedition CK06-06</strain>
    </source>
</reference>